<gene>
    <name evidence="3" type="ORF">I603_0795</name>
</gene>
<keyword evidence="2" id="KW-0812">Transmembrane</keyword>
<sequence length="184" mass="20376">MERLNPRARSDPYGSRINRTQSPLRAGSVPYLSIMLSSLLPGLLIADVMPLVPPMGFLMLMVWRLMRPGLLPLWVGVPLGAFDDLFSGQPFGSGIMLFSVAMIVLELIEARFPWRGFWQDWLTAGTGAILYWLAALALAGGPLTRELLVVAMPQALLSVLLYPILARMVASLDQFRLVRARRIG</sequence>
<feature type="compositionally biased region" description="Basic and acidic residues" evidence="1">
    <location>
        <begin position="1"/>
        <end position="10"/>
    </location>
</feature>
<dbReference type="AlphaFoldDB" id="A0A1A7BJL1"/>
<feature type="region of interest" description="Disordered" evidence="1">
    <location>
        <begin position="1"/>
        <end position="21"/>
    </location>
</feature>
<evidence type="ECO:0000313" key="3">
    <source>
        <dbReference type="EMBL" id="OBV12664.1"/>
    </source>
</evidence>
<evidence type="ECO:0000256" key="1">
    <source>
        <dbReference type="SAM" id="MobiDB-lite"/>
    </source>
</evidence>
<keyword evidence="2" id="KW-1133">Transmembrane helix</keyword>
<dbReference type="STRING" id="1300349.I603_0795"/>
<protein>
    <submittedName>
        <fullName evidence="3">Rod shape-determining protein MreD</fullName>
    </submittedName>
</protein>
<comment type="caution">
    <text evidence="3">The sequence shown here is derived from an EMBL/GenBank/DDBJ whole genome shotgun (WGS) entry which is preliminary data.</text>
</comment>
<dbReference type="PATRIC" id="fig|1300349.4.peg.789"/>
<proteinExistence type="predicted"/>
<reference evidence="3 4" key="1">
    <citation type="submission" date="2016-06" db="EMBL/GenBank/DDBJ databases">
        <title>Genome sequence of Porphyrobacter dokdonensis DSW-74.</title>
        <authorList>
            <person name="Kim J.F."/>
            <person name="Song J.Y."/>
        </authorList>
    </citation>
    <scope>NUCLEOTIDE SEQUENCE [LARGE SCALE GENOMIC DNA]</scope>
    <source>
        <strain evidence="3 4">DSW-74</strain>
    </source>
</reference>
<evidence type="ECO:0000313" key="4">
    <source>
        <dbReference type="Proteomes" id="UP000092484"/>
    </source>
</evidence>
<keyword evidence="2" id="KW-0472">Membrane</keyword>
<name>A0A1A7BJL1_9SPHN</name>
<evidence type="ECO:0000256" key="2">
    <source>
        <dbReference type="SAM" id="Phobius"/>
    </source>
</evidence>
<keyword evidence="4" id="KW-1185">Reference proteome</keyword>
<feature type="transmembrane region" description="Helical" evidence="2">
    <location>
        <begin position="86"/>
        <end position="108"/>
    </location>
</feature>
<dbReference type="Proteomes" id="UP000092484">
    <property type="component" value="Unassembled WGS sequence"/>
</dbReference>
<feature type="transmembrane region" description="Helical" evidence="2">
    <location>
        <begin position="147"/>
        <end position="166"/>
    </location>
</feature>
<organism evidence="3 4">
    <name type="scientific">Erythrobacter dokdonensis DSW-74</name>
    <dbReference type="NCBI Taxonomy" id="1300349"/>
    <lineage>
        <taxon>Bacteria</taxon>
        <taxon>Pseudomonadati</taxon>
        <taxon>Pseudomonadota</taxon>
        <taxon>Alphaproteobacteria</taxon>
        <taxon>Sphingomonadales</taxon>
        <taxon>Erythrobacteraceae</taxon>
        <taxon>Erythrobacter/Porphyrobacter group</taxon>
        <taxon>Erythrobacter</taxon>
    </lineage>
</organism>
<feature type="transmembrane region" description="Helical" evidence="2">
    <location>
        <begin position="120"/>
        <end position="141"/>
    </location>
</feature>
<dbReference type="EMBL" id="LZYB01000001">
    <property type="protein sequence ID" value="OBV12664.1"/>
    <property type="molecule type" value="Genomic_DNA"/>
</dbReference>
<accession>A0A1A7BJL1</accession>
<dbReference type="RefSeq" id="WP_068862451.1">
    <property type="nucleotide sequence ID" value="NZ_LZYB01000001.1"/>
</dbReference>